<evidence type="ECO:0000313" key="4">
    <source>
        <dbReference type="Proteomes" id="UP000199258"/>
    </source>
</evidence>
<feature type="transmembrane region" description="Helical" evidence="2">
    <location>
        <begin position="166"/>
        <end position="186"/>
    </location>
</feature>
<keyword evidence="2" id="KW-0812">Transmembrane</keyword>
<sequence length="212" mass="21386">MRTAAAGEQVLPVLRPGPTQEIAGGELVRFLAAFAALSAGLTFFALAADNLLAAEGPAPIALGALIGLWAVVHTLWGILVLRNRPGGNRPEAWLVRFVPTALPAVGAVVLVVLAWGALLASAGSRTFNLTLASTLALVLLQLGASAARRRQTSAARSGSQPAPGRLLVGLFFSAVLVAGIATPGLAASTAGDNAVPHGTHGTAPVPSDHADH</sequence>
<name>A0A1G8GFX6_9MICC</name>
<reference evidence="3 4" key="1">
    <citation type="submission" date="2016-10" db="EMBL/GenBank/DDBJ databases">
        <authorList>
            <person name="de Groot N.N."/>
        </authorList>
    </citation>
    <scope>NUCLEOTIDE SEQUENCE [LARGE SCALE GENOMIC DNA]</scope>
    <source>
        <strain evidence="3 4">NP_1H</strain>
    </source>
</reference>
<evidence type="ECO:0000256" key="1">
    <source>
        <dbReference type="SAM" id="MobiDB-lite"/>
    </source>
</evidence>
<proteinExistence type="predicted"/>
<feature type="transmembrane region" description="Helical" evidence="2">
    <location>
        <begin position="127"/>
        <end position="146"/>
    </location>
</feature>
<dbReference type="AlphaFoldDB" id="A0A1G8GFX6"/>
<protein>
    <submittedName>
        <fullName evidence="3">Uncharacterized protein</fullName>
    </submittedName>
</protein>
<dbReference type="EMBL" id="FNDT01000004">
    <property type="protein sequence ID" value="SDH93292.1"/>
    <property type="molecule type" value="Genomic_DNA"/>
</dbReference>
<feature type="transmembrane region" description="Helical" evidence="2">
    <location>
        <begin position="60"/>
        <end position="81"/>
    </location>
</feature>
<feature type="transmembrane region" description="Helical" evidence="2">
    <location>
        <begin position="27"/>
        <end position="48"/>
    </location>
</feature>
<feature type="region of interest" description="Disordered" evidence="1">
    <location>
        <begin position="191"/>
        <end position="212"/>
    </location>
</feature>
<dbReference type="OrthoDB" id="4949736at2"/>
<feature type="transmembrane region" description="Helical" evidence="2">
    <location>
        <begin position="93"/>
        <end position="115"/>
    </location>
</feature>
<dbReference type="STRING" id="335973.SAMN04488693_104105"/>
<evidence type="ECO:0000256" key="2">
    <source>
        <dbReference type="SAM" id="Phobius"/>
    </source>
</evidence>
<accession>A0A1G8GFX6</accession>
<keyword evidence="2" id="KW-0472">Membrane</keyword>
<keyword evidence="4" id="KW-1185">Reference proteome</keyword>
<evidence type="ECO:0000313" key="3">
    <source>
        <dbReference type="EMBL" id="SDH93292.1"/>
    </source>
</evidence>
<organism evidence="3 4">
    <name type="scientific">Arthrobacter subterraneus</name>
    <dbReference type="NCBI Taxonomy" id="335973"/>
    <lineage>
        <taxon>Bacteria</taxon>
        <taxon>Bacillati</taxon>
        <taxon>Actinomycetota</taxon>
        <taxon>Actinomycetes</taxon>
        <taxon>Micrococcales</taxon>
        <taxon>Micrococcaceae</taxon>
        <taxon>Arthrobacter</taxon>
    </lineage>
</organism>
<gene>
    <name evidence="3" type="ORF">SAMN04488693_104105</name>
</gene>
<dbReference type="RefSeq" id="WP_051470738.1">
    <property type="nucleotide sequence ID" value="NZ_FNDT01000004.1"/>
</dbReference>
<dbReference type="Proteomes" id="UP000199258">
    <property type="component" value="Unassembled WGS sequence"/>
</dbReference>
<keyword evidence="2" id="KW-1133">Transmembrane helix</keyword>